<feature type="region of interest" description="Disordered" evidence="1">
    <location>
        <begin position="197"/>
        <end position="258"/>
    </location>
</feature>
<evidence type="ECO:0000256" key="2">
    <source>
        <dbReference type="SAM" id="SignalP"/>
    </source>
</evidence>
<gene>
    <name evidence="3" type="ORF">ADN00_06670</name>
</gene>
<dbReference type="RefSeq" id="WP_075062202.1">
    <property type="nucleotide sequence ID" value="NZ_LGCL01000018.1"/>
</dbReference>
<reference evidence="3 4" key="1">
    <citation type="submission" date="2015-07" db="EMBL/GenBank/DDBJ databases">
        <title>Genome sequence of Ornatilinea apprima DSM 23815.</title>
        <authorList>
            <person name="Hemp J."/>
            <person name="Ward L.M."/>
            <person name="Pace L.A."/>
            <person name="Fischer W.W."/>
        </authorList>
    </citation>
    <scope>NUCLEOTIDE SEQUENCE [LARGE SCALE GENOMIC DNA]</scope>
    <source>
        <strain evidence="3 4">P3M-1</strain>
    </source>
</reference>
<evidence type="ECO:0000313" key="4">
    <source>
        <dbReference type="Proteomes" id="UP000050417"/>
    </source>
</evidence>
<name>A0A0P6X8G5_9CHLR</name>
<sequence>MKSLKKANLFLTILIALTMVFAAVQPAFAQEETGPTEITGEVVAIVLPTETEPGSFDVQTETGIVTVFPAEGYDFTLLEVGDMVVVSGTENEDGSLAAEEITIEEPQEPEEPEEPMYPNQGYYCTQSEDMHPMGARLAERYGMDYATLQGWFCEGHGWGQVMLALQTGAAMEMDPALLLEARDAGEGWGNIWKELGLIGKPDKDKDDDDDMEEPEMGADDDDKGKPDFAGPPSNKDKDKDKNNTPNPNSYKDKDKKNK</sequence>
<feature type="signal peptide" evidence="2">
    <location>
        <begin position="1"/>
        <end position="29"/>
    </location>
</feature>
<feature type="chain" id="PRO_5006132906" description="TNase-like domain-containing protein" evidence="2">
    <location>
        <begin position="30"/>
        <end position="258"/>
    </location>
</feature>
<keyword evidence="4" id="KW-1185">Reference proteome</keyword>
<protein>
    <recommendedName>
        <fullName evidence="5">TNase-like domain-containing protein</fullName>
    </recommendedName>
</protein>
<dbReference type="OrthoDB" id="154417at2"/>
<proteinExistence type="predicted"/>
<evidence type="ECO:0000256" key="1">
    <source>
        <dbReference type="SAM" id="MobiDB-lite"/>
    </source>
</evidence>
<dbReference type="AlphaFoldDB" id="A0A0P6X8G5"/>
<comment type="caution">
    <text evidence="3">The sequence shown here is derived from an EMBL/GenBank/DDBJ whole genome shotgun (WGS) entry which is preliminary data.</text>
</comment>
<feature type="compositionally biased region" description="Acidic residues" evidence="1">
    <location>
        <begin position="205"/>
        <end position="221"/>
    </location>
</feature>
<organism evidence="3 4">
    <name type="scientific">Ornatilinea apprima</name>
    <dbReference type="NCBI Taxonomy" id="1134406"/>
    <lineage>
        <taxon>Bacteria</taxon>
        <taxon>Bacillati</taxon>
        <taxon>Chloroflexota</taxon>
        <taxon>Anaerolineae</taxon>
        <taxon>Anaerolineales</taxon>
        <taxon>Anaerolineaceae</taxon>
        <taxon>Ornatilinea</taxon>
    </lineage>
</organism>
<dbReference type="EMBL" id="LGCL01000018">
    <property type="protein sequence ID" value="KPL78405.1"/>
    <property type="molecule type" value="Genomic_DNA"/>
</dbReference>
<keyword evidence="2" id="KW-0732">Signal</keyword>
<accession>A0A0P6X8G5</accession>
<evidence type="ECO:0008006" key="5">
    <source>
        <dbReference type="Google" id="ProtNLM"/>
    </source>
</evidence>
<evidence type="ECO:0000313" key="3">
    <source>
        <dbReference type="EMBL" id="KPL78405.1"/>
    </source>
</evidence>
<dbReference type="Proteomes" id="UP000050417">
    <property type="component" value="Unassembled WGS sequence"/>
</dbReference>